<evidence type="ECO:0000256" key="6">
    <source>
        <dbReference type="ARBA" id="ARBA00004650"/>
    </source>
</evidence>
<evidence type="ECO:0000256" key="5">
    <source>
        <dbReference type="ARBA" id="ARBA00004578"/>
    </source>
</evidence>
<accession>Q9QNZ8</accession>
<evidence type="ECO:0000256" key="34">
    <source>
        <dbReference type="SAM" id="MobiDB-lite"/>
    </source>
</evidence>
<reference evidence="37 38" key="1">
    <citation type="journal article" date="1999" name="J. Virol.">
        <title>Characterization of a highly replicative intergroup M/O human immunodeficiency virus type 1 recombinant isolated from a Cameroonian patient.</title>
        <authorList>
            <person name="Peeters M."/>
            <person name="Liegeois F."/>
            <person name="Torimiro N."/>
            <person name="Bourgeois A."/>
            <person name="Mpoudi E."/>
            <person name="Vergne L."/>
            <person name="Saman E."/>
            <person name="Delaporte E."/>
            <person name="Saragosti S."/>
        </authorList>
    </citation>
    <scope>NUCLEOTIDE SEQUENCE [LARGE SCALE GENOMIC DNA]</scope>
</reference>
<keyword evidence="10 32" id="KW-1165">Clathrin-mediated endocytosis of virus by host</keyword>
<feature type="short sequence motif" description="YXXL motif; contains endocytosis signal" evidence="32">
    <location>
        <begin position="749"/>
        <end position="752"/>
    </location>
</feature>
<evidence type="ECO:0000256" key="4">
    <source>
        <dbReference type="ARBA" id="ARBA00004563"/>
    </source>
</evidence>
<feature type="site" description="Cleavage; by host furin" evidence="32">
    <location>
        <begin position="547"/>
        <end position="548"/>
    </location>
</feature>
<dbReference type="Proteomes" id="UP000095958">
    <property type="component" value="Genome"/>
</dbReference>
<feature type="disulfide bond" evidence="32">
    <location>
        <begin position="238"/>
        <end position="267"/>
    </location>
</feature>
<sequence length="900" mass="100968">MTVTMKAMEKRNRKLGILCIVMALITPCLSHDQRYATVYAGVPVWEEANPVLFCASDANLTSTEKHNIWASQACVPTDPTPHEYPLHNVTDNFNIWKNYMVEQMQDDIISLWEQSLKPCVQMTFLCVQMNCTSVSNSSVSNSSVSNSSVSNSSVSDSTIPKKKNNSSSEDLLKQCDFNATTVLKDKKEKKQTLFYVSDLMKLTNVTNDTMYTLINCNSTTIKQACPKVTFEPIPIHYCAPAGYAIFKCNNTEFNGTGPCNNITVVTCTHGIRPTVSTQLILNGTLSEGKIRIMGRNITDSGKNIIVTLNYTINITCERTWNQSVQEIPIGPMAWYSMSVEKDKNTTGSRSADCQYNTSEWTRALEQTAERYLELMNNTGNTDNTTVIFNHSTGGDPEVSFLHFNCHGEFFYCNTSGMFNYTFSCKGTNCTQVGSQNEYNNHTTKIPCRIKQVVRSWIRGGSGLYAPPRQGPLKCSSNITGMILQLDKPWNRSGHNNDTTFRPIGGEMKDIWRTELFKYKVVKVKPFSVAPTKIARPVIGTGTQREKRAVGLGMLFLGVLSAAGSTMGAAATTLAVQTHTLMKGIVQQQDNLLRAIQAQQQLLRLSVWGIRQLRAHLLALETLIQNQQLLNLWGCKGRLVCYTSVQWNRTWTNNTNLDSIWENLTWQEWDQQISNISSAIYEEIQKAQIQQEYNEKKLLELDEWASIWNWLDITKWLWYIKIAIIIVGALIGVRIVMIVLNIVKNIRQGYQPLSFQTPIHHQPEAEAPGGTGEGGGEGGRPKLIPSPQGFLPLLYTDLRTIVLWSYHLLSNLVSGIQTVISYLGLGLWILGQKIINACRICLSVAQYWLQELQNSATSILDTLAVTVANWTDSIILGIQRIGRGILNTPRRIRQGLERSLL</sequence>
<evidence type="ECO:0000256" key="16">
    <source>
        <dbReference type="ARBA" id="ARBA00022729"/>
    </source>
</evidence>
<comment type="subcellular location">
    <molecule>Surface protein gp120</molecule>
    <subcellularLocation>
        <location evidence="32">Virion membrane</location>
        <topology evidence="32">Peripheral membrane protein</topology>
    </subcellularLocation>
    <subcellularLocation>
        <location evidence="32">Host cell membrane</location>
        <topology evidence="32">Peripheral membrane protein</topology>
    </subcellularLocation>
    <subcellularLocation>
        <location evidence="32">Host endosome membrane</location>
        <topology evidence="32">Single-pass type I membrane protein</topology>
    </subcellularLocation>
    <text evidence="32">The surface protein is not anchored to the viral envelope, but associates with the extravirion surface through its binding to TM. It is probably concentrated at the site of budding and incorporated into the virions possibly by contacts between the cytoplasmic tail of Env and the N-terminus of Gag.</text>
</comment>
<dbReference type="GO" id="GO:0019062">
    <property type="term" value="P:virion attachment to host cell"/>
    <property type="evidence" value="ECO:0007669"/>
    <property type="project" value="UniProtKB-UniRule"/>
</dbReference>
<dbReference type="GO" id="GO:0005198">
    <property type="term" value="F:structural molecule activity"/>
    <property type="evidence" value="ECO:0007669"/>
    <property type="project" value="UniProtKB-UniRule"/>
</dbReference>
<feature type="disulfide bond" evidence="32">
    <location>
        <begin position="54"/>
        <end position="74"/>
    </location>
</feature>
<comment type="domain">
    <text evidence="32">The CD4-binding region is targeted by the antibody b12.</text>
</comment>
<evidence type="ECO:0000256" key="12">
    <source>
        <dbReference type="ARBA" id="ARBA00022595"/>
    </source>
</evidence>
<dbReference type="CDD" id="cd09909">
    <property type="entry name" value="HIV-1-like_HR1-HR2"/>
    <property type="match status" value="1"/>
</dbReference>
<evidence type="ECO:0000256" key="1">
    <source>
        <dbReference type="ARBA" id="ARBA00004402"/>
    </source>
</evidence>
<organismHost>
    <name type="scientific">Homo sapiens</name>
    <name type="common">Human</name>
    <dbReference type="NCBI Taxonomy" id="9606"/>
</organismHost>
<dbReference type="GO" id="GO:0019031">
    <property type="term" value="C:viral envelope"/>
    <property type="evidence" value="ECO:0007669"/>
    <property type="project" value="UniProtKB-KW"/>
</dbReference>
<keyword evidence="19 32" id="KW-1043">Host membrane</keyword>
<evidence type="ECO:0000313" key="37">
    <source>
        <dbReference type="EMBL" id="CAB53242.1"/>
    </source>
</evidence>
<feature type="short sequence motif" description="Di-leucine internalization motif" evidence="32">
    <location>
        <begin position="899"/>
        <end position="900"/>
    </location>
</feature>
<evidence type="ECO:0000256" key="7">
    <source>
        <dbReference type="ARBA" id="ARBA00022506"/>
    </source>
</evidence>
<feature type="coiled-coil region" evidence="32">
    <location>
        <begin position="670"/>
        <end position="704"/>
    </location>
</feature>
<dbReference type="GO" id="GO:0039654">
    <property type="term" value="P:fusion of virus membrane with host endosome membrane"/>
    <property type="evidence" value="ECO:0007669"/>
    <property type="project" value="UniProtKB-UniRule"/>
</dbReference>
<evidence type="ECO:0000256" key="18">
    <source>
        <dbReference type="ARBA" id="ARBA00022844"/>
    </source>
</evidence>
<comment type="miscellaneous">
    <text evidence="32">HIV-1 lineages are divided in three main groups, M (for Major), O (for Outlier), and N (for New, or Non-M, Non-O). The vast majority of strains found worldwide belong to the group M. Group O seems to be endemic to and largely confined to Cameroon and neighboring countries in West Central Africa, where these viruses represent a small minority of HIV-1 strains. The group N is represented by a limited number of isolates from Cameroonian persons. The group M is further subdivided in 9 clades or subtypes (A to D, F to H, J and K).</text>
</comment>
<feature type="region of interest" description="CD4-binding loop" evidence="32">
    <location>
        <begin position="391"/>
        <end position="401"/>
    </location>
</feature>
<dbReference type="GO" id="GO:0019082">
    <property type="term" value="P:viral protein processing"/>
    <property type="evidence" value="ECO:0007669"/>
    <property type="project" value="UniProtKB-UniRule"/>
</dbReference>
<comment type="subcellular location">
    <molecule>Transmembrane protein gp41</molecule>
    <subcellularLocation>
        <location evidence="32">Virion membrane</location>
        <topology evidence="32">Single-pass type I membrane protein</topology>
    </subcellularLocation>
    <subcellularLocation>
        <location evidence="32">Host cell membrane</location>
        <topology evidence="32">Single-pass type I membrane protein</topology>
    </subcellularLocation>
    <subcellularLocation>
        <location evidence="32">Host endosome membrane</location>
        <topology evidence="32">Single-pass type I membrane protein</topology>
    </subcellularLocation>
    <text evidence="32">It is probably concentrated at the site of budding and incorporated into the virions possibly by contacts between the cytoplasmic tail of Env and the N-terminus of Gag.</text>
</comment>
<evidence type="ECO:0000256" key="29">
    <source>
        <dbReference type="ARBA" id="ARBA00023280"/>
    </source>
</evidence>
<feature type="compositionally biased region" description="Low complexity" evidence="34">
    <location>
        <begin position="139"/>
        <end position="155"/>
    </location>
</feature>
<comment type="PTM">
    <text evidence="32">Highly glycosylated by host. The high number of glycan on the protein is reffered to as 'glycan shield' because it contributes to hide protein sequence from adaptive immune system.</text>
</comment>
<feature type="region of interest" description="Immunosuppression" evidence="32">
    <location>
        <begin position="610"/>
        <end position="628"/>
    </location>
</feature>
<keyword evidence="20 32" id="KW-0261">Viral envelope protein</keyword>
<comment type="function">
    <text evidence="32">Transmembrane protein gp41: Acts as a class I viral fusion protein. Under the current model, the protein has at least 3 conformational states: pre-fusion native state, pre-hairpin intermediate state, and post-fusion hairpin state. During fusion of viral and target intracellular membranes, the coiled coil regions (heptad repeats) assume a trimer-of-hairpins structure, positioning the fusion peptide in close proximity to the C-terminal region of the ectodomain. The formation of this structure appears to drive apposition and subsequent fusion of viral and target cell membranes. Complete fusion occurs in host cell endosomes and is dynamin-dependent, however some lipid transfer might occur at the plasma membrane. The virus undergoes clathrin-dependent internalization long before endosomal fusion, thus minimizing the surface exposure of conserved viral epitopes during fusion and reducing the efficacy of inhibitors targeting these epitopes. Membranes fusion leads to delivery of the nucleocapsid into the cytoplasm.</text>
</comment>
<evidence type="ECO:0000256" key="9">
    <source>
        <dbReference type="ARBA" id="ARBA00022511"/>
    </source>
</evidence>
<feature type="transmembrane region" description="Helical" evidence="33">
    <location>
        <begin position="807"/>
        <end position="830"/>
    </location>
</feature>
<dbReference type="Pfam" id="PF00516">
    <property type="entry name" value="GP120"/>
    <property type="match status" value="1"/>
</dbReference>
<keyword evidence="29 32" id="KW-0899">Viral immunoevasion</keyword>
<dbReference type="Gene3D" id="1.10.287.210">
    <property type="match status" value="1"/>
</dbReference>
<evidence type="ECO:0000256" key="22">
    <source>
        <dbReference type="ARBA" id="ARBA00022989"/>
    </source>
</evidence>
<keyword evidence="27 32" id="KW-1015">Disulfide bond</keyword>
<evidence type="ECO:0000256" key="14">
    <source>
        <dbReference type="ARBA" id="ARBA00022692"/>
    </source>
</evidence>
<keyword evidence="23 32" id="KW-1039">Host endosome</keyword>
<evidence type="ECO:0000256" key="24">
    <source>
        <dbReference type="ARBA" id="ARBA00023054"/>
    </source>
</evidence>
<protein>
    <recommendedName>
        <fullName evidence="32">Envelope glycoprotein gp160</fullName>
    </recommendedName>
    <alternativeName>
        <fullName evidence="32">Env polyprotein</fullName>
    </alternativeName>
    <component>
        <recommendedName>
            <fullName evidence="32">Surface protein gp120</fullName>
            <shortName evidence="32">SU</shortName>
        </recommendedName>
        <alternativeName>
            <fullName evidence="32">Glycoprotein 120</fullName>
            <shortName evidence="32">gp120</shortName>
        </alternativeName>
    </component>
    <component>
        <recommendedName>
            <fullName evidence="32">Transmembrane protein gp41</fullName>
            <shortName evidence="32">TM</shortName>
        </recommendedName>
        <alternativeName>
            <fullName evidence="32">Glycoprotein 41</fullName>
            <shortName evidence="32">gp41</shortName>
        </alternativeName>
    </component>
</protein>
<comment type="caution">
    <text evidence="32 33">Lacks conserved residue(s) required for the propagation of feature annotation.</text>
</comment>
<evidence type="ECO:0000256" key="3">
    <source>
        <dbReference type="ARBA" id="ARBA00004505"/>
    </source>
</evidence>
<keyword evidence="30 32" id="KW-0449">Lipoprotein</keyword>
<feature type="transmembrane region" description="Helical" evidence="33">
    <location>
        <begin position="715"/>
        <end position="742"/>
    </location>
</feature>
<comment type="function">
    <text evidence="32">Surface protein gp120: Attaches the virus to the host lymphoid cell by binding to the primary receptor CD4. This interaction induces a structural rearrangement creating a high affinity binding site for a chemokine coreceptor like CXCR4 and/or CCR5. Acts as a ligand for CD209/DC-SIGN and CLEC4M/DC-SIGNR, which are respectively found on dendritic cells (DCs), and on endothelial cells of liver sinusoids and lymph node sinuses. These interactions allow capture of viral particles at mucosal surfaces by these cells and subsequent transmission to permissive cells. HIV subverts the migration properties of dendritic cells to gain access to CD4+ T-cells in lymph nodes. Virus transmission to permissive T-cells occurs either in trans (without DCs infection, through viral capture and transmission), or in cis (following DCs productive infection, through the usual CD4-gp120 interaction), thereby inducing a robust infection. In trans infection, bound virions remain infectious over days and it is proposed that they are not degraded, but protected in non-lysosomal acidic organelles within the DCs close to the cell membrane thus contributing to the viral infectious potential during DCs' migration from the periphery to the lymphoid tissues. On arrival at lymphoid tissues, intact virions recycle back to DCs' cell surface allowing virus transmission to CD4+ T-cells.</text>
</comment>
<keyword evidence="22 32" id="KW-1133">Transmembrane helix</keyword>
<evidence type="ECO:0000259" key="35">
    <source>
        <dbReference type="Pfam" id="PF00516"/>
    </source>
</evidence>
<proteinExistence type="inferred from homology"/>
<organism evidence="37 38">
    <name type="scientific">Human immunodeficiency virus type 1</name>
    <name type="common">HIV-1</name>
    <dbReference type="NCBI Taxonomy" id="11676"/>
    <lineage>
        <taxon>Viruses</taxon>
        <taxon>Riboviria</taxon>
        <taxon>Pararnavirae</taxon>
        <taxon>Artverviricota</taxon>
        <taxon>Revtraviricetes</taxon>
        <taxon>Ortervirales</taxon>
        <taxon>Retroviridae</taxon>
        <taxon>Orthoretrovirinae</taxon>
        <taxon>Lentivirus</taxon>
        <taxon>Lentivirus humimdef1</taxon>
    </lineage>
</organism>
<dbReference type="GO" id="GO:0044175">
    <property type="term" value="C:host cell endosome membrane"/>
    <property type="evidence" value="ECO:0007669"/>
    <property type="project" value="UniProtKB-SubCell"/>
</dbReference>
<dbReference type="SUPFAM" id="SSF56502">
    <property type="entry name" value="gp120 core"/>
    <property type="match status" value="1"/>
</dbReference>
<comment type="domain">
    <text evidence="32">The YXXL motif is involved in determining the exact site of viral release at the surface of infected mononuclear cells and promotes endocytosis. YXXL and di-leucine endocytosis motifs interact directly or indirectly with the clathrin adapter complexes, opperate independently, and their activities are not additive.</text>
</comment>
<comment type="PTM">
    <text evidence="32">Specific enzymatic cleavages in vivo yield mature proteins. Envelope glycoproteins are synthesized as a inactive precursor that is heavily N-glycosylated and processed likely by host cell furin in the Golgi to yield the mature SU and TM proteins. The cleavage site between SU and TM requires the minimal sequence [KR]-X-[KR]-R. About 2 of the 9 disulfide bonds of gp41 are reduced by P4HB/PDI, following binding to CD4 receptor.</text>
</comment>
<evidence type="ECO:0000256" key="25">
    <source>
        <dbReference type="ARBA" id="ARBA00023136"/>
    </source>
</evidence>
<keyword evidence="13 32" id="KW-0165">Cleavage on pair of basic residues</keyword>
<comment type="function">
    <text evidence="32">Envelope glycoprotein gp160: Oligomerizes in the host endoplasmic reticulum into predominantly trimers. In a second time, gp160 transits in the host Golgi, where glycosylation is completed. The precursor is then proteolytically cleaved in the trans-Golgi and thereby activated by cellular furin or furin-like proteases to produce gp120 and gp41.</text>
</comment>
<dbReference type="GO" id="GO:0016020">
    <property type="term" value="C:membrane"/>
    <property type="evidence" value="ECO:0007669"/>
    <property type="project" value="UniProtKB-UniRule"/>
</dbReference>
<evidence type="ECO:0000313" key="38">
    <source>
        <dbReference type="Proteomes" id="UP000095958"/>
    </source>
</evidence>
<comment type="PTM">
    <text evidence="32">Palmitoylation of the transmembrane protein and of Env polyprotein (prior to its proteolytic cleavage) is essential for their association with host cell membrane lipid rafts. Palmitoylation is therefore required for envelope trafficking to classical lipid rafts, but not for viral replication.</text>
</comment>
<keyword evidence="24 32" id="KW-0175">Coiled coil</keyword>
<evidence type="ECO:0000256" key="23">
    <source>
        <dbReference type="ARBA" id="ARBA00023046"/>
    </source>
</evidence>
<feature type="disulfide bond" evidence="32">
    <location>
        <begin position="248"/>
        <end position="259"/>
    </location>
</feature>
<dbReference type="EMBL" id="AJ239083">
    <property type="protein sequence ID" value="CAB53242.1"/>
    <property type="molecule type" value="Genomic_DNA"/>
</dbReference>
<evidence type="ECO:0000256" key="2">
    <source>
        <dbReference type="ARBA" id="ARBA00004433"/>
    </source>
</evidence>
<dbReference type="InterPro" id="IPR000777">
    <property type="entry name" value="HIV1_Gp120"/>
</dbReference>
<dbReference type="Gene3D" id="1.20.5.490">
    <property type="entry name" value="Single helix bin"/>
    <property type="match status" value="1"/>
</dbReference>
<feature type="region of interest" description="MPER; binding to GalCer" evidence="32">
    <location>
        <begin position="699"/>
        <end position="720"/>
    </location>
</feature>
<keyword evidence="17 32" id="KW-1161">Viral attachment to host cell</keyword>
<feature type="topological domain" description="Cytoplasmic" evidence="32">
    <location>
        <begin position="743"/>
        <end position="900"/>
    </location>
</feature>
<dbReference type="GO" id="GO:1903911">
    <property type="term" value="P:positive regulation of receptor clustering"/>
    <property type="evidence" value="ECO:0007669"/>
    <property type="project" value="UniProtKB-UniRule"/>
</dbReference>
<feature type="chain" id="PRO_5023378164" description="Envelope glycoprotein gp160" evidence="32">
    <location>
        <begin position="33"/>
        <end position="900"/>
    </location>
</feature>
<evidence type="ECO:0000256" key="10">
    <source>
        <dbReference type="ARBA" id="ARBA00022570"/>
    </source>
</evidence>
<gene>
    <name evidence="32 37" type="primary">env</name>
</gene>
<keyword evidence="18 32" id="KW-0946">Virion</keyword>
<dbReference type="Pfam" id="PF00517">
    <property type="entry name" value="GP41"/>
    <property type="match status" value="1"/>
</dbReference>
<evidence type="ECO:0000256" key="20">
    <source>
        <dbReference type="ARBA" id="ARBA00022879"/>
    </source>
</evidence>
<dbReference type="HAMAP" id="MF_04083">
    <property type="entry name" value="HIV_ENV"/>
    <property type="match status" value="1"/>
</dbReference>
<dbReference type="GO" id="GO:0019064">
    <property type="term" value="P:fusion of virus membrane with host plasma membrane"/>
    <property type="evidence" value="ECO:0007669"/>
    <property type="project" value="UniProtKB-UniRule"/>
</dbReference>
<keyword evidence="25 32" id="KW-0472">Membrane</keyword>
<dbReference type="Gene3D" id="2.170.40.20">
    <property type="entry name" value="Human immunodeficiency virus 1, Gp160, envelope glycoprotein"/>
    <property type="match status" value="2"/>
</dbReference>
<dbReference type="GO" id="GO:0052031">
    <property type="term" value="P:symbiont-mediated perturbation of host defense response"/>
    <property type="evidence" value="ECO:0007669"/>
    <property type="project" value="UniProtKB-UniRule"/>
</dbReference>
<evidence type="ECO:0000256" key="33">
    <source>
        <dbReference type="RuleBase" id="RU363095"/>
    </source>
</evidence>
<evidence type="ECO:0000259" key="36">
    <source>
        <dbReference type="Pfam" id="PF00517"/>
    </source>
</evidence>
<dbReference type="GO" id="GO:0075512">
    <property type="term" value="P:clathrin-dependent endocytosis of virus by host cell"/>
    <property type="evidence" value="ECO:0007669"/>
    <property type="project" value="UniProtKB-UniRule"/>
</dbReference>
<dbReference type="InterPro" id="IPR000328">
    <property type="entry name" value="GP41-like"/>
</dbReference>
<evidence type="ECO:0000256" key="11">
    <source>
        <dbReference type="ARBA" id="ARBA00022581"/>
    </source>
</evidence>
<evidence type="ECO:0000256" key="17">
    <source>
        <dbReference type="ARBA" id="ARBA00022804"/>
    </source>
</evidence>
<keyword evidence="9 32" id="KW-1032">Host cell membrane</keyword>
<feature type="region of interest" description="Fusion peptide" evidence="32">
    <location>
        <begin position="548"/>
        <end position="568"/>
    </location>
</feature>
<keyword evidence="12 32" id="KW-1162">Viral penetration into host cytoplasm</keyword>
<evidence type="ECO:0000256" key="8">
    <source>
        <dbReference type="ARBA" id="ARBA00022510"/>
    </source>
</evidence>
<keyword evidence="7 32" id="KW-1168">Fusion of virus membrane with host membrane</keyword>
<comment type="domain">
    <text evidence="32 33">The 17 amino acids long immunosuppressive region is present in many retroviral envelope proteins. Synthetic peptides derived from this relatively conserved sequence inhibit immune function in vitro and in vivo.</text>
</comment>
<keyword evidence="15 32" id="KW-0053">Apoptosis</keyword>
<comment type="subunit">
    <text evidence="32">The mature envelope protein (Env) consists of a homotrimer of non-covalently associated gp120-gp41 heterodimers. The resulting complex protrudes from the virus surface as a spike. There seems to be as few as 10 spikes on the average virion. Surface protein gp120 interacts with host CD4, CCR5 and CXCR4. Gp120 also interacts with the C-type lectins CD209/DC-SIGN and CLEC4M/DC-SIGNR (collectively referred to as DC-SIGN(R)). Gp120 and gp41 interact with GalCer. Gp120 interacts with host ITGA4/ITGB7 complex; on CD4+ T-cells, this interaction results in rapid activation of integrin ITGAL/LFA-1, which facilitates efficient cell-to-cell spreading of HIV-1. Gp120 interacts with cell-associated heparan sulfate; this interaction increases virus infectivity on permissive cells and may be involved in infection of CD4- cells.</text>
</comment>
<evidence type="ECO:0000256" key="21">
    <source>
        <dbReference type="ARBA" id="ARBA00022890"/>
    </source>
</evidence>
<keyword evidence="28 32" id="KW-0325">Glycoprotein</keyword>
<evidence type="ECO:0000256" key="31">
    <source>
        <dbReference type="ARBA" id="ARBA00023296"/>
    </source>
</evidence>
<dbReference type="GO" id="GO:0020002">
    <property type="term" value="C:host cell plasma membrane"/>
    <property type="evidence" value="ECO:0007669"/>
    <property type="project" value="UniProtKB-SubCell"/>
</dbReference>
<evidence type="ECO:0000256" key="27">
    <source>
        <dbReference type="ARBA" id="ARBA00023157"/>
    </source>
</evidence>
<keyword evidence="26 32" id="KW-0564">Palmitate</keyword>
<dbReference type="InterPro" id="IPR036377">
    <property type="entry name" value="Gp120_core_sf"/>
</dbReference>
<keyword evidence="16 32" id="KW-0732">Signal</keyword>
<dbReference type="InterPro" id="IPR037527">
    <property type="entry name" value="Gp160"/>
</dbReference>
<keyword evidence="21 32" id="KW-1164">Virus endocytosis by host</keyword>
<comment type="subcellular location">
    <subcellularLocation>
        <location evidence="3">Host cell membrane</location>
        <topology evidence="3">Peripheral membrane protein</topology>
    </subcellularLocation>
    <subcellularLocation>
        <location evidence="1">Host cell membrane</location>
        <topology evidence="1">Single-pass type I membrane protein</topology>
    </subcellularLocation>
    <subcellularLocation>
        <location evidence="2">Host endosome membrane</location>
        <topology evidence="2">Peripheral membrane protein</topology>
    </subcellularLocation>
    <subcellularLocation>
        <location evidence="5">Host endosome membrane</location>
        <topology evidence="5">Single-pass type I membrane protein</topology>
    </subcellularLocation>
    <subcellularLocation>
        <location evidence="6">Virion membrane</location>
        <topology evidence="6">Peripheral membrane protein</topology>
    </subcellularLocation>
    <subcellularLocation>
        <location evidence="4">Virion membrane</location>
        <topology evidence="4">Single-pass type I membrane protein</topology>
    </subcellularLocation>
</comment>
<dbReference type="GO" id="GO:0055036">
    <property type="term" value="C:virion membrane"/>
    <property type="evidence" value="ECO:0007669"/>
    <property type="project" value="UniProtKB-SubCell"/>
</dbReference>
<evidence type="ECO:0000256" key="15">
    <source>
        <dbReference type="ARBA" id="ARBA00022703"/>
    </source>
</evidence>
<feature type="domain" description="Retroviral envelope protein GP41-like" evidence="36">
    <location>
        <begin position="566"/>
        <end position="758"/>
    </location>
</feature>
<comment type="domain">
    <text evidence="32">The membrane proximal external region (MPER) present in gp41 is a tryptophan-rich region recognized by the antibodies 2F5, Z13, and 4E10. MPER seems to play a role in fusion.</text>
</comment>
<evidence type="ECO:0000256" key="13">
    <source>
        <dbReference type="ARBA" id="ARBA00022685"/>
    </source>
</evidence>
<evidence type="ECO:0000256" key="30">
    <source>
        <dbReference type="ARBA" id="ARBA00023288"/>
    </source>
</evidence>
<feature type="region of interest" description="Disordered" evidence="34">
    <location>
        <begin position="139"/>
        <end position="167"/>
    </location>
</feature>
<evidence type="ECO:0000256" key="28">
    <source>
        <dbReference type="ARBA" id="ARBA00023180"/>
    </source>
</evidence>
<evidence type="ECO:0000256" key="26">
    <source>
        <dbReference type="ARBA" id="ARBA00023139"/>
    </source>
</evidence>
<keyword evidence="11 32" id="KW-0945">Host-virus interaction</keyword>
<keyword evidence="14 32" id="KW-0812">Transmembrane</keyword>
<comment type="similarity">
    <text evidence="32">Belongs to the HIV-1 env protein family.</text>
</comment>
<dbReference type="GO" id="GO:1903908">
    <property type="term" value="P:positive regulation of plasma membrane raft polarization"/>
    <property type="evidence" value="ECO:0007669"/>
    <property type="project" value="UniProtKB-UniRule"/>
</dbReference>
<keyword evidence="8 32" id="KW-1170">Fusion of virus membrane with host endosomal membrane</keyword>
<feature type="domain" description="Human immunodeficiency virus 1 envelope glycoprotein Gp120" evidence="35">
    <location>
        <begin position="35"/>
        <end position="547"/>
    </location>
</feature>
<comment type="domain">
    <text evidence="32">Some of the most genetically diverse regions of the viral genome are present in Env. They are called variable regions 1 through 5 (V1 through V5). Coreceptor usage of gp120 is determined mainly by the primary structure of the third variable region (V3) in the outer domain of gp120. The sequence of V3 determines which coreceptor, CCR5 and/or CXCR4 (corresponding to R5/macrophage, X4/T cell and R5X4/T cell and macrophage tropism), is used to trigger the fusion potential of the Env complex, and hence which cells the virus can infect. Binding to CCR5 involves a region adjacent in addition to V3.</text>
</comment>
<feature type="chain" id="PRO_5023378165" description="Transmembrane protein gp41" evidence="32">
    <location>
        <begin position="548"/>
        <end position="900"/>
    </location>
</feature>
<dbReference type="SUPFAM" id="SSF58069">
    <property type="entry name" value="Virus ectodomain"/>
    <property type="match status" value="1"/>
</dbReference>
<keyword evidence="31 32" id="KW-1160">Virus entry into host cell</keyword>
<name>Q9QNZ8_HV1</name>
<evidence type="ECO:0000256" key="19">
    <source>
        <dbReference type="ARBA" id="ARBA00022870"/>
    </source>
</evidence>
<comment type="miscellaneous">
    <text evidence="32">Inhibitors targeting HIV-1 viral envelope proteins are used as antiretroviral drugs. Attachment of virions to the cell surface via non-specific interactions and CD4 binding can be blocked by inhibitors that include cyanovirin-N, cyclotriazadisulfonamide analogs, PRO 2000, TNX 355 and PRO 542. In addition, BMS 806 can block CD4-induced conformational changes. Env interactions with the coreceptor molecules can be targeted by CCR5 antagonists including SCH-D, maraviroc (UK 427857) and aplaviroc (GW 873140), and the CXCR4 antagonist AMD 070. Fusion of viral and cellular membranes can be inhibited by peptides such as enfuvirtide and tifuvirtide (T 1249). Resistance to inhibitors associated with mutations in Env are observed. Most of the time, single mutations confer only a modest reduction in drug susceptibility. Combination of several mutations is usually required to develop a high-level drug resistance.</text>
</comment>
<feature type="disulfide bond" evidence="32">
    <location>
        <begin position="634"/>
        <end position="640"/>
    </location>
</feature>
<evidence type="ECO:0000256" key="32">
    <source>
        <dbReference type="HAMAP-Rule" id="MF_04083"/>
    </source>
</evidence>